<name>A0A8S3YMU4_9EUPU</name>
<dbReference type="InterPro" id="IPR006461">
    <property type="entry name" value="PLAC_motif_containing"/>
</dbReference>
<evidence type="ECO:0000313" key="3">
    <source>
        <dbReference type="EMBL" id="CAG5118314.1"/>
    </source>
</evidence>
<dbReference type="PANTHER" id="PTHR15907">
    <property type="entry name" value="DUF614 FAMILY PROTEIN-RELATED"/>
    <property type="match status" value="1"/>
</dbReference>
<dbReference type="OrthoDB" id="1045822at2759"/>
<dbReference type="AlphaFoldDB" id="A0A8S3YMU4"/>
<dbReference type="NCBIfam" id="TIGR01571">
    <property type="entry name" value="A_thal_Cys_rich"/>
    <property type="match status" value="1"/>
</dbReference>
<keyword evidence="4" id="KW-1185">Reference proteome</keyword>
<dbReference type="Pfam" id="PF04749">
    <property type="entry name" value="PLAC8"/>
    <property type="match status" value="1"/>
</dbReference>
<dbReference type="Proteomes" id="UP000678393">
    <property type="component" value="Unassembled WGS sequence"/>
</dbReference>
<feature type="region of interest" description="Disordered" evidence="2">
    <location>
        <begin position="1"/>
        <end position="26"/>
    </location>
</feature>
<feature type="compositionally biased region" description="Polar residues" evidence="2">
    <location>
        <begin position="17"/>
        <end position="26"/>
    </location>
</feature>
<evidence type="ECO:0000256" key="1">
    <source>
        <dbReference type="ARBA" id="ARBA00009024"/>
    </source>
</evidence>
<sequence length="130" mass="14630">MEHRSLSQIQQSLSRQPGQAQPSPPRNWSSRLCECGKDWSICCCAIFCTSCLESQVVRDMGESCLVPCCVPGWLVTLRTRMRTLENIRGSVMDDCCKVYCCYLCALCQLAYETKVVRQRVLAVATVSRPV</sequence>
<comment type="similarity">
    <text evidence="1">Belongs to the cornifelin family.</text>
</comment>
<protein>
    <submittedName>
        <fullName evidence="3">Uncharacterized protein</fullName>
    </submittedName>
</protein>
<feature type="compositionally biased region" description="Low complexity" evidence="2">
    <location>
        <begin position="1"/>
        <end position="16"/>
    </location>
</feature>
<proteinExistence type="inferred from homology"/>
<dbReference type="EMBL" id="CAJHNH020000534">
    <property type="protein sequence ID" value="CAG5118314.1"/>
    <property type="molecule type" value="Genomic_DNA"/>
</dbReference>
<evidence type="ECO:0000313" key="4">
    <source>
        <dbReference type="Proteomes" id="UP000678393"/>
    </source>
</evidence>
<reference evidence="3" key="1">
    <citation type="submission" date="2021-04" db="EMBL/GenBank/DDBJ databases">
        <authorList>
            <consortium name="Molecular Ecology Group"/>
        </authorList>
    </citation>
    <scope>NUCLEOTIDE SEQUENCE</scope>
</reference>
<organism evidence="3 4">
    <name type="scientific">Candidula unifasciata</name>
    <dbReference type="NCBI Taxonomy" id="100452"/>
    <lineage>
        <taxon>Eukaryota</taxon>
        <taxon>Metazoa</taxon>
        <taxon>Spiralia</taxon>
        <taxon>Lophotrochozoa</taxon>
        <taxon>Mollusca</taxon>
        <taxon>Gastropoda</taxon>
        <taxon>Heterobranchia</taxon>
        <taxon>Euthyneura</taxon>
        <taxon>Panpulmonata</taxon>
        <taxon>Eupulmonata</taxon>
        <taxon>Stylommatophora</taxon>
        <taxon>Helicina</taxon>
        <taxon>Helicoidea</taxon>
        <taxon>Geomitridae</taxon>
        <taxon>Candidula</taxon>
    </lineage>
</organism>
<evidence type="ECO:0000256" key="2">
    <source>
        <dbReference type="SAM" id="MobiDB-lite"/>
    </source>
</evidence>
<accession>A0A8S3YMU4</accession>
<gene>
    <name evidence="3" type="ORF">CUNI_LOCUS3872</name>
</gene>
<comment type="caution">
    <text evidence="3">The sequence shown here is derived from an EMBL/GenBank/DDBJ whole genome shotgun (WGS) entry which is preliminary data.</text>
</comment>